<protein>
    <recommendedName>
        <fullName evidence="7 14">Ribonuclease HII</fullName>
        <shortName evidence="14">RNase HII</shortName>
        <ecNumber evidence="6 14">3.1.26.4</ecNumber>
    </recommendedName>
</protein>
<evidence type="ECO:0000256" key="12">
    <source>
        <dbReference type="ARBA" id="ARBA00022801"/>
    </source>
</evidence>
<keyword evidence="13 14" id="KW-0464">Manganese</keyword>
<dbReference type="AlphaFoldDB" id="A0A4Y9F6K7"/>
<dbReference type="PANTHER" id="PTHR10954:SF18">
    <property type="entry name" value="RIBONUCLEASE HII"/>
    <property type="match status" value="1"/>
</dbReference>
<dbReference type="GO" id="GO:0005737">
    <property type="term" value="C:cytoplasm"/>
    <property type="evidence" value="ECO:0007669"/>
    <property type="project" value="UniProtKB-SubCell"/>
</dbReference>
<keyword evidence="8 14" id="KW-0963">Cytoplasm</keyword>
<evidence type="ECO:0000256" key="11">
    <source>
        <dbReference type="ARBA" id="ARBA00022759"/>
    </source>
</evidence>
<evidence type="ECO:0000256" key="3">
    <source>
        <dbReference type="ARBA" id="ARBA00004065"/>
    </source>
</evidence>
<keyword evidence="10 14" id="KW-0479">Metal-binding</keyword>
<name>A0A4Y9F6K7_9MICC</name>
<evidence type="ECO:0000256" key="6">
    <source>
        <dbReference type="ARBA" id="ARBA00012180"/>
    </source>
</evidence>
<dbReference type="Pfam" id="PF01351">
    <property type="entry name" value="RNase_HII"/>
    <property type="match status" value="2"/>
</dbReference>
<dbReference type="PANTHER" id="PTHR10954">
    <property type="entry name" value="RIBONUCLEASE H2 SUBUNIT A"/>
    <property type="match status" value="1"/>
</dbReference>
<comment type="similarity">
    <text evidence="5 14 16">Belongs to the RNase HII family.</text>
</comment>
<dbReference type="InterPro" id="IPR001352">
    <property type="entry name" value="RNase_HII/HIII"/>
</dbReference>
<comment type="subcellular location">
    <subcellularLocation>
        <location evidence="4 14">Cytoplasm</location>
    </subcellularLocation>
</comment>
<evidence type="ECO:0000256" key="15">
    <source>
        <dbReference type="PROSITE-ProRule" id="PRU01319"/>
    </source>
</evidence>
<comment type="catalytic activity">
    <reaction evidence="1 14 15 16">
        <text>Endonucleolytic cleavage to 5'-phosphomonoester.</text>
        <dbReference type="EC" id="3.1.26.4"/>
    </reaction>
</comment>
<keyword evidence="12 14" id="KW-0378">Hydrolase</keyword>
<evidence type="ECO:0000256" key="2">
    <source>
        <dbReference type="ARBA" id="ARBA00001946"/>
    </source>
</evidence>
<sequence length="272" mass="28653">MSLPMYPIPSKTVPAKEPASADLSVETQLFAAGKTLVAGMDEVGRGPLAGPVTVGVAVIDASAQLSIEGLIDSKALTEKKRVAMAPQVKQWAVTAVGHASPAEIDALGITTSLRLAGQRALAQVARAGAYPDAVLLDGKHNWLSAPEADLFADLDPATALYRGLVAEAWAGLAGESGGWFGPVQMETKGDYRCASIAAASVVAKVERDTLMDELDVCYPDYGWVKNKGYGSGAHRTAIETMGPTPLHRLSWSLPATEAQIQQAMVEREKEEV</sequence>
<dbReference type="InterPro" id="IPR024567">
    <property type="entry name" value="RNase_HII/HIII_dom"/>
</dbReference>
<reference evidence="18 19" key="1">
    <citation type="submission" date="2019-03" db="EMBL/GenBank/DDBJ databases">
        <title>Diversity of the mouse oral microbiome.</title>
        <authorList>
            <person name="Joseph S."/>
            <person name="Aduse-Opoku J."/>
            <person name="Curtis M."/>
            <person name="Wade W."/>
            <person name="Hashim A."/>
        </authorList>
    </citation>
    <scope>NUCLEOTIDE SEQUENCE [LARGE SCALE GENOMIC DNA]</scope>
    <source>
        <strain evidence="19">irhom_31</strain>
    </source>
</reference>
<dbReference type="NCBIfam" id="NF000595">
    <property type="entry name" value="PRK00015.1-3"/>
    <property type="match status" value="1"/>
</dbReference>
<feature type="binding site" evidence="14 15">
    <location>
        <position position="41"/>
    </location>
    <ligand>
        <name>a divalent metal cation</name>
        <dbReference type="ChEBI" id="CHEBI:60240"/>
    </ligand>
</feature>
<comment type="cofactor">
    <cofactor evidence="14 15">
        <name>Mn(2+)</name>
        <dbReference type="ChEBI" id="CHEBI:29035"/>
    </cofactor>
    <cofactor evidence="14 15">
        <name>Mg(2+)</name>
        <dbReference type="ChEBI" id="CHEBI:18420"/>
    </cofactor>
    <text evidence="14 15">Manganese or magnesium. Binds 1 divalent metal ion per monomer in the absence of substrate. May bind a second metal ion after substrate binding.</text>
</comment>
<evidence type="ECO:0000256" key="1">
    <source>
        <dbReference type="ARBA" id="ARBA00000077"/>
    </source>
</evidence>
<gene>
    <name evidence="14" type="primary">rnhB</name>
    <name evidence="18" type="ORF">E4U03_00790</name>
</gene>
<evidence type="ECO:0000256" key="9">
    <source>
        <dbReference type="ARBA" id="ARBA00022722"/>
    </source>
</evidence>
<evidence type="ECO:0000256" key="13">
    <source>
        <dbReference type="ARBA" id="ARBA00023211"/>
    </source>
</evidence>
<proteinExistence type="inferred from homology"/>
<evidence type="ECO:0000256" key="5">
    <source>
        <dbReference type="ARBA" id="ARBA00007383"/>
    </source>
</evidence>
<dbReference type="GO" id="GO:0043137">
    <property type="term" value="P:DNA replication, removal of RNA primer"/>
    <property type="evidence" value="ECO:0007669"/>
    <property type="project" value="TreeGrafter"/>
</dbReference>
<dbReference type="Gene3D" id="3.30.420.10">
    <property type="entry name" value="Ribonuclease H-like superfamily/Ribonuclease H"/>
    <property type="match status" value="1"/>
</dbReference>
<evidence type="ECO:0000256" key="7">
    <source>
        <dbReference type="ARBA" id="ARBA00019179"/>
    </source>
</evidence>
<evidence type="ECO:0000313" key="18">
    <source>
        <dbReference type="EMBL" id="TFU24146.1"/>
    </source>
</evidence>
<feature type="binding site" evidence="14 15">
    <location>
        <position position="42"/>
    </location>
    <ligand>
        <name>a divalent metal cation</name>
        <dbReference type="ChEBI" id="CHEBI:60240"/>
    </ligand>
</feature>
<evidence type="ECO:0000256" key="14">
    <source>
        <dbReference type="HAMAP-Rule" id="MF_00052"/>
    </source>
</evidence>
<dbReference type="PROSITE" id="PS51975">
    <property type="entry name" value="RNASE_H_2"/>
    <property type="match status" value="1"/>
</dbReference>
<comment type="function">
    <text evidence="3 14 16">Endonuclease that specifically degrades the RNA of RNA-DNA hybrids.</text>
</comment>
<evidence type="ECO:0000256" key="10">
    <source>
        <dbReference type="ARBA" id="ARBA00022723"/>
    </source>
</evidence>
<dbReference type="GO" id="GO:0006298">
    <property type="term" value="P:mismatch repair"/>
    <property type="evidence" value="ECO:0007669"/>
    <property type="project" value="TreeGrafter"/>
</dbReference>
<dbReference type="GO" id="GO:0004523">
    <property type="term" value="F:RNA-DNA hybrid ribonuclease activity"/>
    <property type="evidence" value="ECO:0007669"/>
    <property type="project" value="UniProtKB-UniRule"/>
</dbReference>
<feature type="domain" description="RNase H type-2" evidence="17">
    <location>
        <begin position="35"/>
        <end position="263"/>
    </location>
</feature>
<comment type="cofactor">
    <cofactor evidence="2">
        <name>Mg(2+)</name>
        <dbReference type="ChEBI" id="CHEBI:18420"/>
    </cofactor>
</comment>
<dbReference type="GO" id="GO:0032299">
    <property type="term" value="C:ribonuclease H2 complex"/>
    <property type="evidence" value="ECO:0007669"/>
    <property type="project" value="TreeGrafter"/>
</dbReference>
<dbReference type="InterPro" id="IPR022898">
    <property type="entry name" value="RNase_HII"/>
</dbReference>
<dbReference type="HAMAP" id="MF_00052_B">
    <property type="entry name" value="RNase_HII_B"/>
    <property type="match status" value="1"/>
</dbReference>
<keyword evidence="11 14" id="KW-0255">Endonuclease</keyword>
<dbReference type="OrthoDB" id="9803420at2"/>
<evidence type="ECO:0000313" key="19">
    <source>
        <dbReference type="Proteomes" id="UP000297951"/>
    </source>
</evidence>
<keyword evidence="9 14" id="KW-0540">Nuclease</keyword>
<organism evidence="18 19">
    <name type="scientific">Rothia nasimurium</name>
    <dbReference type="NCBI Taxonomy" id="85336"/>
    <lineage>
        <taxon>Bacteria</taxon>
        <taxon>Bacillati</taxon>
        <taxon>Actinomycetota</taxon>
        <taxon>Actinomycetes</taxon>
        <taxon>Micrococcales</taxon>
        <taxon>Micrococcaceae</taxon>
        <taxon>Rothia</taxon>
    </lineage>
</organism>
<evidence type="ECO:0000259" key="17">
    <source>
        <dbReference type="PROSITE" id="PS51975"/>
    </source>
</evidence>
<evidence type="ECO:0000256" key="8">
    <source>
        <dbReference type="ARBA" id="ARBA00022490"/>
    </source>
</evidence>
<dbReference type="GO" id="GO:0030145">
    <property type="term" value="F:manganese ion binding"/>
    <property type="evidence" value="ECO:0007669"/>
    <property type="project" value="UniProtKB-UniRule"/>
</dbReference>
<dbReference type="SUPFAM" id="SSF53098">
    <property type="entry name" value="Ribonuclease H-like"/>
    <property type="match status" value="1"/>
</dbReference>
<evidence type="ECO:0000256" key="16">
    <source>
        <dbReference type="RuleBase" id="RU003515"/>
    </source>
</evidence>
<comment type="caution">
    <text evidence="18">The sequence shown here is derived from an EMBL/GenBank/DDBJ whole genome shotgun (WGS) entry which is preliminary data.</text>
</comment>
<dbReference type="InterPro" id="IPR012337">
    <property type="entry name" value="RNaseH-like_sf"/>
</dbReference>
<feature type="binding site" evidence="14 15">
    <location>
        <position position="137"/>
    </location>
    <ligand>
        <name>a divalent metal cation</name>
        <dbReference type="ChEBI" id="CHEBI:60240"/>
    </ligand>
</feature>
<dbReference type="EMBL" id="SPQC01000002">
    <property type="protein sequence ID" value="TFU24146.1"/>
    <property type="molecule type" value="Genomic_DNA"/>
</dbReference>
<accession>A0A4Y9F6K7</accession>
<dbReference type="CDD" id="cd07182">
    <property type="entry name" value="RNase_HII_bacteria_HII_like"/>
    <property type="match status" value="1"/>
</dbReference>
<evidence type="ECO:0000256" key="4">
    <source>
        <dbReference type="ARBA" id="ARBA00004496"/>
    </source>
</evidence>
<dbReference type="InterPro" id="IPR036397">
    <property type="entry name" value="RNaseH_sf"/>
</dbReference>
<dbReference type="Proteomes" id="UP000297951">
    <property type="component" value="Unassembled WGS sequence"/>
</dbReference>
<dbReference type="GO" id="GO:0003723">
    <property type="term" value="F:RNA binding"/>
    <property type="evidence" value="ECO:0007669"/>
    <property type="project" value="UniProtKB-UniRule"/>
</dbReference>
<dbReference type="EC" id="3.1.26.4" evidence="6 14"/>